<dbReference type="GO" id="GO:0016020">
    <property type="term" value="C:membrane"/>
    <property type="evidence" value="ECO:0007669"/>
    <property type="project" value="TreeGrafter"/>
</dbReference>
<evidence type="ECO:0000313" key="3">
    <source>
        <dbReference type="EMBL" id="KJD45466.1"/>
    </source>
</evidence>
<feature type="domain" description="NodB homology" evidence="2">
    <location>
        <begin position="73"/>
        <end position="254"/>
    </location>
</feature>
<dbReference type="InterPro" id="IPR050248">
    <property type="entry name" value="Polysacc_deacetylase_ArnD"/>
</dbReference>
<feature type="signal peptide" evidence="1">
    <location>
        <begin position="1"/>
        <end position="26"/>
    </location>
</feature>
<evidence type="ECO:0000256" key="1">
    <source>
        <dbReference type="SAM" id="SignalP"/>
    </source>
</evidence>
<dbReference type="RefSeq" id="WP_044646262.1">
    <property type="nucleotide sequence ID" value="NZ_JTHP01000019.1"/>
</dbReference>
<organism evidence="3 4">
    <name type="scientific">Paenibacillus terrae</name>
    <dbReference type="NCBI Taxonomy" id="159743"/>
    <lineage>
        <taxon>Bacteria</taxon>
        <taxon>Bacillati</taxon>
        <taxon>Bacillota</taxon>
        <taxon>Bacilli</taxon>
        <taxon>Bacillales</taxon>
        <taxon>Paenibacillaceae</taxon>
        <taxon>Paenibacillus</taxon>
    </lineage>
</organism>
<dbReference type="Gene3D" id="3.20.20.370">
    <property type="entry name" value="Glycoside hydrolase/deacetylase"/>
    <property type="match status" value="1"/>
</dbReference>
<dbReference type="CDD" id="cd10948">
    <property type="entry name" value="CE4_BsPdaA_like"/>
    <property type="match status" value="1"/>
</dbReference>
<comment type="caution">
    <text evidence="3">The sequence shown here is derived from an EMBL/GenBank/DDBJ whole genome shotgun (WGS) entry which is preliminary data.</text>
</comment>
<dbReference type="PANTHER" id="PTHR10587">
    <property type="entry name" value="GLYCOSYL TRANSFERASE-RELATED"/>
    <property type="match status" value="1"/>
</dbReference>
<evidence type="ECO:0000259" key="2">
    <source>
        <dbReference type="PROSITE" id="PS51677"/>
    </source>
</evidence>
<accession>A0A0D7X254</accession>
<reference evidence="3 4" key="1">
    <citation type="submission" date="2014-11" db="EMBL/GenBank/DDBJ databases">
        <title>Draft Genome Sequences of Paenibacillus polymyxa NRRL B-30509 and Paenibacillus terrae NRRL B-30644, Strains from a Poultry Environment that Produce Tridecaptin A and Paenicidins.</title>
        <authorList>
            <person name="van Belkum M.J."/>
            <person name="Lohans C.T."/>
            <person name="Vederas J.C."/>
        </authorList>
    </citation>
    <scope>NUCLEOTIDE SEQUENCE [LARGE SCALE GENOMIC DNA]</scope>
    <source>
        <strain evidence="3 4">NRRL B-30644</strain>
    </source>
</reference>
<gene>
    <name evidence="3" type="ORF">QD47_11510</name>
</gene>
<dbReference type="PROSITE" id="PS51677">
    <property type="entry name" value="NODB"/>
    <property type="match status" value="1"/>
</dbReference>
<dbReference type="EMBL" id="JTHP01000019">
    <property type="protein sequence ID" value="KJD45466.1"/>
    <property type="molecule type" value="Genomic_DNA"/>
</dbReference>
<dbReference type="GO" id="GO:0016810">
    <property type="term" value="F:hydrolase activity, acting on carbon-nitrogen (but not peptide) bonds"/>
    <property type="evidence" value="ECO:0007669"/>
    <property type="project" value="InterPro"/>
</dbReference>
<dbReference type="InterPro" id="IPR002509">
    <property type="entry name" value="NODB_dom"/>
</dbReference>
<evidence type="ECO:0000313" key="4">
    <source>
        <dbReference type="Proteomes" id="UP000032534"/>
    </source>
</evidence>
<dbReference type="InterPro" id="IPR011330">
    <property type="entry name" value="Glyco_hydro/deAcase_b/a-brl"/>
</dbReference>
<name>A0A0D7X254_9BACL</name>
<dbReference type="OrthoDB" id="9812065at2"/>
<dbReference type="GO" id="GO:0005975">
    <property type="term" value="P:carbohydrate metabolic process"/>
    <property type="evidence" value="ECO:0007669"/>
    <property type="project" value="InterPro"/>
</dbReference>
<proteinExistence type="predicted"/>
<feature type="chain" id="PRO_5002326177" evidence="1">
    <location>
        <begin position="27"/>
        <end position="265"/>
    </location>
</feature>
<dbReference type="NCBIfam" id="TIGR02884">
    <property type="entry name" value="spore_pdaA"/>
    <property type="match status" value="1"/>
</dbReference>
<keyword evidence="1" id="KW-0732">Signal</keyword>
<dbReference type="Proteomes" id="UP000032534">
    <property type="component" value="Unassembled WGS sequence"/>
</dbReference>
<keyword evidence="4" id="KW-1185">Reference proteome</keyword>
<dbReference type="Pfam" id="PF01522">
    <property type="entry name" value="Polysacc_deac_1"/>
    <property type="match status" value="1"/>
</dbReference>
<protein>
    <submittedName>
        <fullName evidence="3">Polysaccharide deacetylase</fullName>
    </submittedName>
</protein>
<dbReference type="PATRIC" id="fig|159743.3.peg.2569"/>
<sequence length="265" mass="29698">MKRIFALWLCVAVMGMLVVTGESALAAQTVDEQPYHFGFKKSKGGELPSIAQEGFMHLIEKQGGIFLGDTAKKEIFLTFDNGYENGYTPKVLDVLKAKKVPAAFFVTGHFVKDQPALMRRMASEGHIIGNHSWSHPDMSTISSTEIRSELDRVRNASAELTGQKEMKYVRPPRGIFSEKALASCREAGYTSVFWSVAYKDWDTNIQQGADYAYQQVIRQLHPGAVILLHSVSKDNTEALASIIDEARKQGYEFKSLDDLKVKHYQ</sequence>
<dbReference type="InterPro" id="IPR014235">
    <property type="entry name" value="Spore_PdaA"/>
</dbReference>
<dbReference type="PANTHER" id="PTHR10587:SF78">
    <property type="entry name" value="PEPTIDOGLYCAN-N-ACETYLMURAMIC ACID DEACETYLASE PDAA"/>
    <property type="match status" value="1"/>
</dbReference>
<dbReference type="SUPFAM" id="SSF88713">
    <property type="entry name" value="Glycoside hydrolase/deacetylase"/>
    <property type="match status" value="1"/>
</dbReference>
<dbReference type="AlphaFoldDB" id="A0A0D7X254"/>